<dbReference type="PIRSF" id="PIRSF005719">
    <property type="entry name" value="SMC"/>
    <property type="match status" value="1"/>
</dbReference>
<dbReference type="HAMAP" id="MF_01894">
    <property type="entry name" value="Smc_prok"/>
    <property type="match status" value="1"/>
</dbReference>
<dbReference type="Gene3D" id="3.40.50.300">
    <property type="entry name" value="P-loop containing nucleotide triphosphate hydrolases"/>
    <property type="match status" value="2"/>
</dbReference>
<dbReference type="NCBIfam" id="TIGR02168">
    <property type="entry name" value="SMC_prok_B"/>
    <property type="match status" value="1"/>
</dbReference>
<comment type="subunit">
    <text evidence="6">Homodimer.</text>
</comment>
<name>A0ABQ6GR38_9GAMM</name>
<dbReference type="SUPFAM" id="SSF52540">
    <property type="entry name" value="P-loop containing nucleoside triphosphate hydrolases"/>
    <property type="match status" value="2"/>
</dbReference>
<organism evidence="8 9">
    <name type="scientific">Thalassotalea insulae</name>
    <dbReference type="NCBI Taxonomy" id="2056778"/>
    <lineage>
        <taxon>Bacteria</taxon>
        <taxon>Pseudomonadati</taxon>
        <taxon>Pseudomonadota</taxon>
        <taxon>Gammaproteobacteria</taxon>
        <taxon>Alteromonadales</taxon>
        <taxon>Colwelliaceae</taxon>
        <taxon>Thalassotalea</taxon>
    </lineage>
</organism>
<gene>
    <name evidence="6 8" type="primary">smc</name>
    <name evidence="8" type="ORF">tinsulaeT_02400</name>
</gene>
<evidence type="ECO:0000259" key="7">
    <source>
        <dbReference type="Pfam" id="PF02463"/>
    </source>
</evidence>
<keyword evidence="3 6" id="KW-0067">ATP-binding</keyword>
<feature type="coiled-coil region" evidence="6">
    <location>
        <begin position="716"/>
        <end position="921"/>
    </location>
</feature>
<feature type="coiled-coil region" evidence="6">
    <location>
        <begin position="448"/>
        <end position="503"/>
    </location>
</feature>
<dbReference type="InterPro" id="IPR027417">
    <property type="entry name" value="P-loop_NTPase"/>
</dbReference>
<comment type="subcellular location">
    <subcellularLocation>
        <location evidence="6">Cytoplasm</location>
    </subcellularLocation>
</comment>
<feature type="coiled-coil region" evidence="6">
    <location>
        <begin position="279"/>
        <end position="348"/>
    </location>
</feature>
<keyword evidence="9" id="KW-1185">Reference proteome</keyword>
<comment type="similarity">
    <text evidence="6">Belongs to the SMC family.</text>
</comment>
<reference evidence="8 9" key="1">
    <citation type="submission" date="2023-03" db="EMBL/GenBank/DDBJ databases">
        <title>Draft genome sequence of Thalassotalea insulae KCTC 62186T.</title>
        <authorList>
            <person name="Sawabe T."/>
        </authorList>
    </citation>
    <scope>NUCLEOTIDE SEQUENCE [LARGE SCALE GENOMIC DNA]</scope>
    <source>
        <strain evidence="8 9">KCTC 62186</strain>
    </source>
</reference>
<dbReference type="Pfam" id="PF02463">
    <property type="entry name" value="SMC_N"/>
    <property type="match status" value="1"/>
</dbReference>
<evidence type="ECO:0000313" key="8">
    <source>
        <dbReference type="EMBL" id="GLX76900.1"/>
    </source>
</evidence>
<feature type="binding site" evidence="6">
    <location>
        <begin position="32"/>
        <end position="39"/>
    </location>
    <ligand>
        <name>ATP</name>
        <dbReference type="ChEBI" id="CHEBI:30616"/>
    </ligand>
</feature>
<keyword evidence="5 6" id="KW-0238">DNA-binding</keyword>
<comment type="caution">
    <text evidence="8">The sequence shown here is derived from an EMBL/GenBank/DDBJ whole genome shotgun (WGS) entry which is preliminary data.</text>
</comment>
<accession>A0ABQ6GR38</accession>
<dbReference type="RefSeq" id="WP_284242690.1">
    <property type="nucleotide sequence ID" value="NZ_BSST01000001.1"/>
</dbReference>
<comment type="domain">
    <text evidence="6">Contains large globular domains required for ATP hydrolysis at each terminus and a third globular domain forming a flexible hinge near the middle of the molecule. These domains are separated by coiled-coil structures.</text>
</comment>
<feature type="domain" description="RecF/RecN/SMC N-terminal" evidence="7">
    <location>
        <begin position="3"/>
        <end position="1153"/>
    </location>
</feature>
<dbReference type="CDD" id="cd03278">
    <property type="entry name" value="ABC_SMC_barmotin"/>
    <property type="match status" value="2"/>
</dbReference>
<evidence type="ECO:0000256" key="6">
    <source>
        <dbReference type="HAMAP-Rule" id="MF_01894"/>
    </source>
</evidence>
<feature type="coiled-coil region" evidence="6">
    <location>
        <begin position="170"/>
        <end position="218"/>
    </location>
</feature>
<keyword evidence="1 6" id="KW-0963">Cytoplasm</keyword>
<evidence type="ECO:0000256" key="5">
    <source>
        <dbReference type="ARBA" id="ARBA00023125"/>
    </source>
</evidence>
<dbReference type="InterPro" id="IPR024704">
    <property type="entry name" value="SMC"/>
</dbReference>
<proteinExistence type="inferred from homology"/>
<dbReference type="InterPro" id="IPR003395">
    <property type="entry name" value="RecF/RecN/SMC_N"/>
</dbReference>
<evidence type="ECO:0000256" key="1">
    <source>
        <dbReference type="ARBA" id="ARBA00022490"/>
    </source>
</evidence>
<evidence type="ECO:0000256" key="2">
    <source>
        <dbReference type="ARBA" id="ARBA00022741"/>
    </source>
</evidence>
<sequence>MRLKHIKLAGFKSFVEPTKVPFEQQMTAIVGPNGCGKSNIIDAVRWVLGESSAKHLRGDAMTDVIFNGASTRKPVGQASVELLFDNVSSQIKGSMADRNQVSIRRVVNRDSQNTYYLNGSKCRRKDITDIFLGTGLGPRSYAIIEQGTISRLIESKPQELRVFIEEAAGISKYKERRRDTENRIRHTRENLARLTDIRLELEQQLDKLHQQAEAAKRFKTLKAQERTTKAELAALRWQKYDRQYQSKQQRIIEIQQQIAQQVARQHTDEQALVSSKKSVIGLNNDIQHLQQQKIQLTNNIARLEQQLKHSKQQQDKLQSDKTQYQTQIHQAQQALLAEQQQLETVNLKQEEQVLVFQSFEQQLLTVEQALASDNSLLVEQQQAWYQLQQQKEKYAQQSQELNNRRAKLESQQQYIQSRQVKISEQYHQLVAKEQAIKSSDNKLKNEDNDIILQQIETLELQLTDISNQVTEDQQQLLSINQRQSELQGTKNSLEKQVSALQQKLATKSDWQSDQQSWLAQTNQLENQLVQESITVIPGWELAAEMVLAAQLQANRLTDLPIEALADGQLPPTLNLIRIGEQRCEVLDDSMAKKISGAPEFIVWLNRIKTAENINQAIESLADLSEGESVICPQGLWLSTSFIRYGIAQQKNDHLVYQQEANVLTKELSAVVAELKQCLQRHGNIQTSLQSKLSQQQEITHQLQQKREQSSQWQQQQKLQQQVLQQLNEQLQRTVEEKQQLAQEMATINENLASLAQSVEKMAQHDDAENAAEHNVQVMQQTVQKLQQQVQDQQRQQQSLIQQKHQAELNLEKTGHQVQQLKHSIVRMQESIKQLTKQQANNAELLQQNVMPVAKDQQQLELWLVQMEELEQQLTSKQSCLRNEQQTIEQIEQKQRLIVEMIGQLKEQLNQLQLESESCRLKAAAALELLQESGKILDTVLENMPEHAKESIWQVQLSKLAKDIQRLGAINLAAIEEFDSQLTRKNYLDQQDQDLNLAITTLESAIEKIDKESRQKFKVTFDKVNQDLQSLFPKVFGGGSAYLSLTDDDLLETGITIMARPPGKKNSTIHLLSGGEKALTALSLVFAIFRLNPAPFCMLDEVDAPLDDANVARFCNLVEEMSQSVQFIYISHNKIAMEMASHLAGVTMFEAGVSRMVSVDIDEAIAMAEVS</sequence>
<evidence type="ECO:0000313" key="9">
    <source>
        <dbReference type="Proteomes" id="UP001157186"/>
    </source>
</evidence>
<evidence type="ECO:0000256" key="4">
    <source>
        <dbReference type="ARBA" id="ARBA00023054"/>
    </source>
</evidence>
<protein>
    <recommendedName>
        <fullName evidence="6">Chromosome partition protein Smc</fullName>
    </recommendedName>
</protein>
<dbReference type="Proteomes" id="UP001157186">
    <property type="component" value="Unassembled WGS sequence"/>
</dbReference>
<dbReference type="EMBL" id="BSST01000001">
    <property type="protein sequence ID" value="GLX76900.1"/>
    <property type="molecule type" value="Genomic_DNA"/>
</dbReference>
<dbReference type="InterPro" id="IPR011890">
    <property type="entry name" value="SMC_prok"/>
</dbReference>
<keyword evidence="2 6" id="KW-0547">Nucleotide-binding</keyword>
<comment type="function">
    <text evidence="6">Required for chromosome condensation and partitioning.</text>
</comment>
<dbReference type="PANTHER" id="PTHR43977">
    <property type="entry name" value="STRUCTURAL MAINTENANCE OF CHROMOSOMES PROTEIN 3"/>
    <property type="match status" value="1"/>
</dbReference>
<evidence type="ECO:0000256" key="3">
    <source>
        <dbReference type="ARBA" id="ARBA00022840"/>
    </source>
</evidence>
<keyword evidence="4 6" id="KW-0175">Coiled coil</keyword>